<dbReference type="EMBL" id="KB558568">
    <property type="protein sequence ID" value="EMP29190.1"/>
    <property type="molecule type" value="Genomic_DNA"/>
</dbReference>
<dbReference type="SUPFAM" id="SSF46966">
    <property type="entry name" value="Spectrin repeat"/>
    <property type="match status" value="2"/>
</dbReference>
<organism evidence="2 3">
    <name type="scientific">Chelonia mydas</name>
    <name type="common">Green sea-turtle</name>
    <name type="synonym">Chelonia agassizi</name>
    <dbReference type="NCBI Taxonomy" id="8469"/>
    <lineage>
        <taxon>Eukaryota</taxon>
        <taxon>Metazoa</taxon>
        <taxon>Chordata</taxon>
        <taxon>Craniata</taxon>
        <taxon>Vertebrata</taxon>
        <taxon>Euteleostomi</taxon>
        <taxon>Archelosauria</taxon>
        <taxon>Testudinata</taxon>
        <taxon>Testudines</taxon>
        <taxon>Cryptodira</taxon>
        <taxon>Durocryptodira</taxon>
        <taxon>Americhelydia</taxon>
        <taxon>Chelonioidea</taxon>
        <taxon>Cheloniidae</taxon>
        <taxon>Chelonia</taxon>
    </lineage>
</organism>
<dbReference type="InterPro" id="IPR018159">
    <property type="entry name" value="Spectrin/alpha-actinin"/>
</dbReference>
<dbReference type="Proteomes" id="UP000031443">
    <property type="component" value="Unassembled WGS sequence"/>
</dbReference>
<dbReference type="eggNOG" id="KOG0516">
    <property type="taxonomic scope" value="Eukaryota"/>
</dbReference>
<evidence type="ECO:0000256" key="1">
    <source>
        <dbReference type="SAM" id="MobiDB-lite"/>
    </source>
</evidence>
<evidence type="ECO:0000313" key="3">
    <source>
        <dbReference type="Proteomes" id="UP000031443"/>
    </source>
</evidence>
<proteinExistence type="predicted"/>
<reference evidence="3" key="1">
    <citation type="journal article" date="2013" name="Nat. Genet.">
        <title>The draft genomes of soft-shell turtle and green sea turtle yield insights into the development and evolution of the turtle-specific body plan.</title>
        <authorList>
            <person name="Wang Z."/>
            <person name="Pascual-Anaya J."/>
            <person name="Zadissa A."/>
            <person name="Li W."/>
            <person name="Niimura Y."/>
            <person name="Huang Z."/>
            <person name="Li C."/>
            <person name="White S."/>
            <person name="Xiong Z."/>
            <person name="Fang D."/>
            <person name="Wang B."/>
            <person name="Ming Y."/>
            <person name="Chen Y."/>
            <person name="Zheng Y."/>
            <person name="Kuraku S."/>
            <person name="Pignatelli M."/>
            <person name="Herrero J."/>
            <person name="Beal K."/>
            <person name="Nozawa M."/>
            <person name="Li Q."/>
            <person name="Wang J."/>
            <person name="Zhang H."/>
            <person name="Yu L."/>
            <person name="Shigenobu S."/>
            <person name="Wang J."/>
            <person name="Liu J."/>
            <person name="Flicek P."/>
            <person name="Searle S."/>
            <person name="Wang J."/>
            <person name="Kuratani S."/>
            <person name="Yin Y."/>
            <person name="Aken B."/>
            <person name="Zhang G."/>
            <person name="Irie N."/>
        </authorList>
    </citation>
    <scope>NUCLEOTIDE SEQUENCE [LARGE SCALE GENOMIC DNA]</scope>
</reference>
<evidence type="ECO:0000313" key="2">
    <source>
        <dbReference type="EMBL" id="EMP29190.1"/>
    </source>
</evidence>
<keyword evidence="3" id="KW-1185">Reference proteome</keyword>
<gene>
    <name evidence="2" type="ORF">UY3_13695</name>
</gene>
<dbReference type="AlphaFoldDB" id="M7B182"/>
<protein>
    <submittedName>
        <fullName evidence="2">Microtubule-actin cross-linking factor 1, isoforms 1/2/3/5</fullName>
    </submittedName>
</protein>
<accession>M7B182</accession>
<sequence length="374" mass="41429">MYAKRLKSDLVELCRQRGLRTGTLTKEQLIAQLEEDDRSDAPIPVPEGSSLADAAQALKLFAVDDTSLSGKSPETPAPGTEGLERNSGSSWAWKPVSTREVTEVTEVTETIVTEIVEVTEYPGGEPVVTRTVKLQSKGAQPADRDSSQEQWDLLSSKGALQAIVLPEGSPSVEQAQDTLETLLIWVADMEDLVGNQKPPSSEVKVVKAQLQEQKLLKRLLEERRPRVECVLQDRQLPREQADRTNGQEASGGLSDLQEKWGKLIQKANARHSCLEQILPAAQRFQESVDSFQEWLSATERCLAQLWHANGCVSHLQAAHQQSQGLCEEIRSRLGDLEQALERGQQVLELVTGKWQSSWLLRIGNCSPQAQTAER</sequence>
<dbReference type="Gene3D" id="1.20.58.60">
    <property type="match status" value="2"/>
</dbReference>
<dbReference type="CDD" id="cd00176">
    <property type="entry name" value="SPEC"/>
    <property type="match status" value="1"/>
</dbReference>
<name>M7B182_CHEMY</name>
<feature type="region of interest" description="Disordered" evidence="1">
    <location>
        <begin position="65"/>
        <end position="91"/>
    </location>
</feature>
<dbReference type="STRING" id="8469.M7B182"/>